<comment type="catalytic activity">
    <reaction evidence="7 8 9">
        <text>2 H2O2 = O2 + 2 H2O</text>
        <dbReference type="Rhea" id="RHEA:20309"/>
        <dbReference type="ChEBI" id="CHEBI:15377"/>
        <dbReference type="ChEBI" id="CHEBI:15379"/>
        <dbReference type="ChEBI" id="CHEBI:16240"/>
        <dbReference type="EC" id="1.11.1.21"/>
    </reaction>
</comment>
<evidence type="ECO:0000256" key="5">
    <source>
        <dbReference type="ARBA" id="ARBA00023004"/>
    </source>
</evidence>
<keyword evidence="1 8" id="KW-0575">Peroxidase</keyword>
<comment type="cofactor">
    <cofactor evidence="8">
        <name>heme b</name>
        <dbReference type="ChEBI" id="CHEBI:60344"/>
    </cofactor>
    <text evidence="8">Binds 1 heme b (iron(II)-protoporphyrin IX) group per dimer.</text>
</comment>
<dbReference type="HAMAP" id="MF_01961">
    <property type="entry name" value="Catal_peroxid"/>
    <property type="match status" value="1"/>
</dbReference>
<feature type="region of interest" description="Disordered" evidence="10">
    <location>
        <begin position="354"/>
        <end position="380"/>
    </location>
</feature>
<feature type="active site" description="Proton acceptor" evidence="8">
    <location>
        <position position="108"/>
    </location>
</feature>
<dbReference type="PRINTS" id="PR00460">
    <property type="entry name" value="BPEROXIDASE"/>
</dbReference>
<feature type="domain" description="Plant heme peroxidase family profile" evidence="11">
    <location>
        <begin position="141"/>
        <end position="418"/>
    </location>
</feature>
<feature type="binding site" description="axial binding residue" evidence="8">
    <location>
        <position position="272"/>
    </location>
    <ligand>
        <name>heme b</name>
        <dbReference type="ChEBI" id="CHEBI:60344"/>
    </ligand>
    <ligandPart>
        <name>Fe</name>
        <dbReference type="ChEBI" id="CHEBI:18248"/>
    </ligandPart>
</feature>
<feature type="cross-link" description="Tryptophyl-tyrosyl-methioninium (Tyr-Met) (with Trp-107)" evidence="8">
    <location>
        <begin position="231"/>
        <end position="257"/>
    </location>
</feature>
<evidence type="ECO:0000256" key="4">
    <source>
        <dbReference type="ARBA" id="ARBA00023002"/>
    </source>
</evidence>
<feature type="site" description="Transition state stabilizer" evidence="8">
    <location>
        <position position="104"/>
    </location>
</feature>
<dbReference type="NCBIfam" id="TIGR00198">
    <property type="entry name" value="cat_per_HPI"/>
    <property type="match status" value="1"/>
</dbReference>
<dbReference type="PROSITE" id="PS00435">
    <property type="entry name" value="PEROXIDASE_1"/>
    <property type="match status" value="1"/>
</dbReference>
<dbReference type="PANTHER" id="PTHR30555:SF0">
    <property type="entry name" value="CATALASE-PEROXIDASE"/>
    <property type="match status" value="1"/>
</dbReference>
<dbReference type="Pfam" id="PF00141">
    <property type="entry name" value="peroxidase"/>
    <property type="match status" value="2"/>
</dbReference>
<dbReference type="Proteomes" id="UP001596413">
    <property type="component" value="Unassembled WGS sequence"/>
</dbReference>
<evidence type="ECO:0000256" key="7">
    <source>
        <dbReference type="ARBA" id="ARBA00049145"/>
    </source>
</evidence>
<dbReference type="InterPro" id="IPR002016">
    <property type="entry name" value="Haem_peroxidase"/>
</dbReference>
<dbReference type="Gene3D" id="1.10.420.10">
    <property type="entry name" value="Peroxidase, domain 2"/>
    <property type="match status" value="2"/>
</dbReference>
<evidence type="ECO:0000256" key="1">
    <source>
        <dbReference type="ARBA" id="ARBA00022559"/>
    </source>
</evidence>
<comment type="similarity">
    <text evidence="8 9">Belongs to the peroxidase family. Peroxidase/catalase subfamily.</text>
</comment>
<name>A0ABW2GK05_9ACTN</name>
<reference evidence="13" key="1">
    <citation type="journal article" date="2019" name="Int. J. Syst. Evol. Microbiol.">
        <title>The Global Catalogue of Microorganisms (GCM) 10K type strain sequencing project: providing services to taxonomists for standard genome sequencing and annotation.</title>
        <authorList>
            <consortium name="The Broad Institute Genomics Platform"/>
            <consortium name="The Broad Institute Genome Sequencing Center for Infectious Disease"/>
            <person name="Wu L."/>
            <person name="Ma J."/>
        </authorList>
    </citation>
    <scope>NUCLEOTIDE SEQUENCE [LARGE SCALE GENOMIC DNA]</scope>
    <source>
        <strain evidence="13">CGMCC 1.13681</strain>
    </source>
</reference>
<dbReference type="GO" id="GO:0004601">
    <property type="term" value="F:peroxidase activity"/>
    <property type="evidence" value="ECO:0007669"/>
    <property type="project" value="UniProtKB-KW"/>
</dbReference>
<dbReference type="InterPro" id="IPR019794">
    <property type="entry name" value="Peroxidases_AS"/>
</dbReference>
<proteinExistence type="inferred from homology"/>
<dbReference type="EC" id="1.11.1.21" evidence="8 9"/>
<protein>
    <recommendedName>
        <fullName evidence="8 9">Catalase-peroxidase</fullName>
        <shortName evidence="8">CP</shortName>
        <ecNumber evidence="8 9">1.11.1.21</ecNumber>
    </recommendedName>
    <alternativeName>
        <fullName evidence="8">Peroxidase/catalase</fullName>
    </alternativeName>
</protein>
<dbReference type="PROSITE" id="PS00436">
    <property type="entry name" value="PEROXIDASE_2"/>
    <property type="match status" value="1"/>
</dbReference>
<dbReference type="NCBIfam" id="NF011635">
    <property type="entry name" value="PRK15061.1"/>
    <property type="match status" value="1"/>
</dbReference>
<evidence type="ECO:0000256" key="9">
    <source>
        <dbReference type="RuleBase" id="RU003451"/>
    </source>
</evidence>
<gene>
    <name evidence="8 12" type="primary">katG</name>
    <name evidence="12" type="ORF">ACFQLX_15090</name>
</gene>
<dbReference type="InterPro" id="IPR019793">
    <property type="entry name" value="Peroxidases_heam-ligand_BS"/>
</dbReference>
<evidence type="ECO:0000256" key="2">
    <source>
        <dbReference type="ARBA" id="ARBA00022617"/>
    </source>
</evidence>
<comment type="catalytic activity">
    <reaction evidence="8 9">
        <text>H2O2 + AH2 = A + 2 H2O</text>
        <dbReference type="Rhea" id="RHEA:30275"/>
        <dbReference type="ChEBI" id="CHEBI:13193"/>
        <dbReference type="ChEBI" id="CHEBI:15377"/>
        <dbReference type="ChEBI" id="CHEBI:16240"/>
        <dbReference type="ChEBI" id="CHEBI:17499"/>
        <dbReference type="EC" id="1.11.1.21"/>
    </reaction>
</comment>
<dbReference type="RefSeq" id="WP_386415232.1">
    <property type="nucleotide sequence ID" value="NZ_JBHSZO010000021.1"/>
</dbReference>
<keyword evidence="5 8" id="KW-0408">Iron</keyword>
<comment type="caution">
    <text evidence="12">The sequence shown here is derived from an EMBL/GenBank/DDBJ whole genome shotgun (WGS) entry which is preliminary data.</text>
</comment>
<keyword evidence="3 8" id="KW-0479">Metal-binding</keyword>
<dbReference type="InterPro" id="IPR010255">
    <property type="entry name" value="Haem_peroxidase_sf"/>
</dbReference>
<dbReference type="PROSITE" id="PS50873">
    <property type="entry name" value="PEROXIDASE_4"/>
    <property type="match status" value="1"/>
</dbReference>
<evidence type="ECO:0000259" key="11">
    <source>
        <dbReference type="PROSITE" id="PS50873"/>
    </source>
</evidence>
<dbReference type="InterPro" id="IPR000763">
    <property type="entry name" value="Catalase_peroxidase"/>
</dbReference>
<keyword evidence="4 8" id="KW-0560">Oxidoreductase</keyword>
<evidence type="ECO:0000313" key="13">
    <source>
        <dbReference type="Proteomes" id="UP001596413"/>
    </source>
</evidence>
<evidence type="ECO:0000313" key="12">
    <source>
        <dbReference type="EMBL" id="MFC7219486.1"/>
    </source>
</evidence>
<keyword evidence="13" id="KW-1185">Reference proteome</keyword>
<comment type="PTM">
    <text evidence="8">Formation of the three residue Trp-Tyr-Met cross-link is important for the catalase, but not the peroxidase activity of the enzyme.</text>
</comment>
<dbReference type="PANTHER" id="PTHR30555">
    <property type="entry name" value="HYDROPEROXIDASE I, BIFUNCTIONAL CATALASE-PEROXIDASE"/>
    <property type="match status" value="1"/>
</dbReference>
<dbReference type="SUPFAM" id="SSF48113">
    <property type="entry name" value="Heme-dependent peroxidases"/>
    <property type="match status" value="2"/>
</dbReference>
<accession>A0ABW2GK05</accession>
<comment type="caution">
    <text evidence="8">Lacks conserved residue(s) required for the propagation of feature annotation.</text>
</comment>
<keyword evidence="6 8" id="KW-0376">Hydrogen peroxide</keyword>
<keyword evidence="2 8" id="KW-0349">Heme</keyword>
<dbReference type="PRINTS" id="PR00458">
    <property type="entry name" value="PEROXIDASE"/>
</dbReference>
<evidence type="ECO:0000256" key="6">
    <source>
        <dbReference type="ARBA" id="ARBA00023324"/>
    </source>
</evidence>
<evidence type="ECO:0000256" key="10">
    <source>
        <dbReference type="SAM" id="MobiDB-lite"/>
    </source>
</evidence>
<comment type="subunit">
    <text evidence="8">Homodimer or homotetramer.</text>
</comment>
<comment type="function">
    <text evidence="8">Bifunctional enzyme with both catalase and broad-spectrum peroxidase activity.</text>
</comment>
<dbReference type="EMBL" id="JBHSZO010000021">
    <property type="protein sequence ID" value="MFC7219486.1"/>
    <property type="molecule type" value="Genomic_DNA"/>
</dbReference>
<organism evidence="12 13">
    <name type="scientific">Streptomyces polyrhachis</name>
    <dbReference type="NCBI Taxonomy" id="1282885"/>
    <lineage>
        <taxon>Bacteria</taxon>
        <taxon>Bacillati</taxon>
        <taxon>Actinomycetota</taxon>
        <taxon>Actinomycetes</taxon>
        <taxon>Kitasatosporales</taxon>
        <taxon>Streptomycetaceae</taxon>
        <taxon>Streptomyces</taxon>
    </lineage>
</organism>
<evidence type="ECO:0000256" key="3">
    <source>
        <dbReference type="ARBA" id="ARBA00022723"/>
    </source>
</evidence>
<sequence length="744" mass="82278">MCSSFLEGNAVSSQSADGCPVNAGRINRPEAVGGVRDWWPDQLNLKLLQQNPPAIDPMDEDFDYGAAFDTLDLDEVRRDLEALMLDSQDWWPADFGNYGPFFIRMAWHAAGTYRTEDGRGGAGHAMQRFAPINSWPDNANLDKARRLLWPVKKKYGRKLSWADLMEFAGNCALESMGFKTMGFGGGRIDWWQGDETYWGPEHTWMAPESERFSSTHVLEQPLAAAQMGLIYVNPEGPDGNPDPLASAADIRETFKRMAMNDIETAALIVGGHTIGKTHGAGPQDMVGPPPAAAPLQEQDLGWKNSYGTGVGADATSSGLEVTWTPTPTTFDNTFLENLYGYEWEKWRGPGGLWQWRPKDNAGADTTPSPDDPAKKHQPGMLTSDIALRVDPIYEQITRRWLENPQEMQEEFRKAWFKLIHRDLGPLVRYRGSMVPTTPQLFQDPIEPVVHALVGEEDIASLKADLLACGLTPRQLIYTAWSAASTYRCSDMRGGANGGRIRLEPQRDWAPNEPGDLAHVIQAIEAVGERFNAAQSGDVRVSFADLVVLGGCAAIEAAARAAGHEVSVPFTPGRGDALQEWTDPEAFDVLEPKADGFRHYAAKSAPLAPEYMLLDRANQLGLSAPEMTVLLGGMRVLDVNYQHSPLGVLTDKPGQLTNDFFVNLLDMRTSWEPSSADDGTYVGTDRATGKQRWTAGRVDLAFGWNAQLRAVAEVYAADDATPKFLRDFVRTWNKVMDADRFDLRR</sequence>
<dbReference type="Gene3D" id="1.10.520.10">
    <property type="match status" value="2"/>
</dbReference>
<evidence type="ECO:0000256" key="8">
    <source>
        <dbReference type="HAMAP-Rule" id="MF_01961"/>
    </source>
</evidence>